<dbReference type="Proteomes" id="UP000215148">
    <property type="component" value="Chromosome 2"/>
</dbReference>
<dbReference type="RefSeq" id="WP_094501677.1">
    <property type="nucleotide sequence ID" value="NZ_CAWNHI010000002.1"/>
</dbReference>
<gene>
    <name evidence="2" type="ORF">CCZ37_17065</name>
</gene>
<dbReference type="InterPro" id="IPR025139">
    <property type="entry name" value="DUF4062"/>
</dbReference>
<name>A0A223N337_9VIBR</name>
<feature type="domain" description="DUF4062" evidence="1">
    <location>
        <begin position="5"/>
        <end position="91"/>
    </location>
</feature>
<organism evidence="2 3">
    <name type="scientific">Vibrio qinghaiensis</name>
    <dbReference type="NCBI Taxonomy" id="2025808"/>
    <lineage>
        <taxon>Bacteria</taxon>
        <taxon>Pseudomonadati</taxon>
        <taxon>Pseudomonadota</taxon>
        <taxon>Gammaproteobacteria</taxon>
        <taxon>Vibrionales</taxon>
        <taxon>Vibrionaceae</taxon>
        <taxon>Vibrio</taxon>
    </lineage>
</organism>
<dbReference type="EMBL" id="CP022742">
    <property type="protein sequence ID" value="ASU24188.1"/>
    <property type="molecule type" value="Genomic_DNA"/>
</dbReference>
<dbReference type="Pfam" id="PF13271">
    <property type="entry name" value="DUF4062"/>
    <property type="match status" value="1"/>
</dbReference>
<proteinExistence type="predicted"/>
<protein>
    <recommendedName>
        <fullName evidence="1">DUF4062 domain-containing protein</fullName>
    </recommendedName>
</protein>
<evidence type="ECO:0000313" key="2">
    <source>
        <dbReference type="EMBL" id="ASU24188.1"/>
    </source>
</evidence>
<reference evidence="2 3" key="1">
    <citation type="submission" date="2017-08" db="EMBL/GenBank/DDBJ databases">
        <title>The Vibrio qinghaiensis sp.-Q67 is a luminous bacteria isolated firstly from Qinghai lake, Qinghai province, China, which has been proved to be very sensitive to detect environmental and food pollutants. Therefore, complete genome analysis of V. qinghaiensis sp.-Q67 highlights the potential application of this strain on detection of hazards in the contaminated environments.</title>
        <authorList>
            <person name="Gong L."/>
        </authorList>
    </citation>
    <scope>NUCLEOTIDE SEQUENCE [LARGE SCALE GENOMIC DNA]</scope>
    <source>
        <strain evidence="2 3">Q67</strain>
    </source>
</reference>
<dbReference type="AlphaFoldDB" id="A0A223N337"/>
<sequence length="339" mass="38920">MAVPKVFISSTCFDLGEVRDQMKRFVRSFGFDPVLSDHGGVFYHPDLHTHEACVHEVSNCQLFILVIGGRYGGKHISDKTKSITNAEYEAARQANIPVFTYVRNGVLNNHHIYRENKNSSFVADINYPAIDKQEDAKNIFNFIDDVRRSPVNNAFEGFDNFYDIESHLRKQWAGMFFEFLRTREVKSQIDATNHLLSGLKSSHTKLEDLVKSMYRSTAPDNVEESISEIETIALIRAFFHELIEFDGDIDIDVDELGNSSEFDVEKIAKVSPKGKKWDDYLVQTGLFEREDDAHIIFHTGSFGFLIEDGFHKQLELAYSKGLLKSTKEQREKVLKEFIK</sequence>
<accession>A0A223N337</accession>
<keyword evidence="3" id="KW-1185">Reference proteome</keyword>
<dbReference type="KEGG" id="vqi:CCZ37_17065"/>
<evidence type="ECO:0000313" key="3">
    <source>
        <dbReference type="Proteomes" id="UP000215148"/>
    </source>
</evidence>
<evidence type="ECO:0000259" key="1">
    <source>
        <dbReference type="Pfam" id="PF13271"/>
    </source>
</evidence>